<evidence type="ECO:0000256" key="2">
    <source>
        <dbReference type="ARBA" id="ARBA00008945"/>
    </source>
</evidence>
<dbReference type="InterPro" id="IPR020568">
    <property type="entry name" value="Ribosomal_Su5_D2-typ_SF"/>
</dbReference>
<dbReference type="Gene3D" id="3.30.160.20">
    <property type="match status" value="1"/>
</dbReference>
<dbReference type="Gene3D" id="3.30.230.10">
    <property type="match status" value="1"/>
</dbReference>
<dbReference type="InterPro" id="IPR018192">
    <property type="entry name" value="Ribosomal_uS5_N_CS"/>
</dbReference>
<evidence type="ECO:0000256" key="6">
    <source>
        <dbReference type="ARBA" id="ARBA00023274"/>
    </source>
</evidence>
<sequence length="161" mass="17771">MQLLDHKIWQEKVVEIKKVTKVIKGGKKLKFKTIVVVGNKKGLVGLGLGKSHDVMQSIQKAILNAQKSRISTIITETYSIPHTIEGHFNTAKVIIKPNYPGSGVIAGSITRVILELAGFKNISSKQIKSTNKLNTGKATLNALELLPKLKKITHFNHSERK</sequence>
<evidence type="ECO:0000256" key="5">
    <source>
        <dbReference type="ARBA" id="ARBA00022980"/>
    </source>
</evidence>
<dbReference type="GO" id="GO:0003735">
    <property type="term" value="F:structural constituent of ribosome"/>
    <property type="evidence" value="ECO:0007669"/>
    <property type="project" value="UniProtKB-UniRule"/>
</dbReference>
<reference evidence="12" key="1">
    <citation type="journal article" date="2020" name="J. Phycol.">
        <title>The Organelle Genomes in the Photosynthetic Red Algal Parasite Pterocladiophila hemisphaerica (Florideophyceae, Rhodophyta) Have Elevated Substitution Rates and Extreme Gene Loss in the Plastid Genome.</title>
        <authorList>
            <person name="Preuss M."/>
            <person name="Verbruggen H."/>
            <person name="Zuccarello G.C."/>
        </authorList>
    </citation>
    <scope>NUCLEOTIDE SEQUENCE</scope>
</reference>
<evidence type="ECO:0000313" key="12">
    <source>
        <dbReference type="EMBL" id="QJH88441.1"/>
    </source>
</evidence>
<evidence type="ECO:0000256" key="10">
    <source>
        <dbReference type="RuleBase" id="RU003823"/>
    </source>
</evidence>
<feature type="domain" description="S5 DRBM" evidence="11">
    <location>
        <begin position="9"/>
        <end position="72"/>
    </location>
</feature>
<dbReference type="Pfam" id="PF00333">
    <property type="entry name" value="Ribosomal_S5"/>
    <property type="match status" value="1"/>
</dbReference>
<dbReference type="GO" id="GO:0019843">
    <property type="term" value="F:rRNA binding"/>
    <property type="evidence" value="ECO:0007669"/>
    <property type="project" value="UniProtKB-KW"/>
</dbReference>
<dbReference type="FunFam" id="3.30.230.10:FF:000002">
    <property type="entry name" value="30S ribosomal protein S5"/>
    <property type="match status" value="1"/>
</dbReference>
<proteinExistence type="inferred from homology"/>
<keyword evidence="3" id="KW-0699">rRNA-binding</keyword>
<evidence type="ECO:0000259" key="11">
    <source>
        <dbReference type="PROSITE" id="PS50881"/>
    </source>
</evidence>
<dbReference type="GO" id="GO:0005737">
    <property type="term" value="C:cytoplasm"/>
    <property type="evidence" value="ECO:0007669"/>
    <property type="project" value="UniProtKB-ARBA"/>
</dbReference>
<dbReference type="SUPFAM" id="SSF54768">
    <property type="entry name" value="dsRNA-binding domain-like"/>
    <property type="match status" value="1"/>
</dbReference>
<dbReference type="SUPFAM" id="SSF54211">
    <property type="entry name" value="Ribosomal protein S5 domain 2-like"/>
    <property type="match status" value="1"/>
</dbReference>
<keyword evidence="6 9" id="KW-0687">Ribonucleoprotein</keyword>
<comment type="subunit">
    <text evidence="7">Part of the 30S ribosomal subunit. Contacts protein S4.</text>
</comment>
<accession>A0A6M3WWJ7</accession>
<comment type="function">
    <text evidence="1">With S4 and S12 plays an important role in translational accuracy.</text>
</comment>
<dbReference type="PROSITE" id="PS00585">
    <property type="entry name" value="RIBOSOMAL_S5"/>
    <property type="match status" value="1"/>
</dbReference>
<comment type="similarity">
    <text evidence="2 10">Belongs to the universal ribosomal protein uS5 family.</text>
</comment>
<keyword evidence="12" id="KW-0934">Plastid</keyword>
<evidence type="ECO:0000256" key="4">
    <source>
        <dbReference type="ARBA" id="ARBA00022884"/>
    </source>
</evidence>
<dbReference type="InterPro" id="IPR000851">
    <property type="entry name" value="Ribosomal_uS5"/>
</dbReference>
<keyword evidence="4" id="KW-0694">RNA-binding</keyword>
<dbReference type="GO" id="GO:0006412">
    <property type="term" value="P:translation"/>
    <property type="evidence" value="ECO:0007669"/>
    <property type="project" value="InterPro"/>
</dbReference>
<gene>
    <name evidence="12" type="primary">rps5</name>
</gene>
<geneLocation type="chloroplast" evidence="12"/>
<evidence type="ECO:0000256" key="7">
    <source>
        <dbReference type="ARBA" id="ARBA00025844"/>
    </source>
</evidence>
<dbReference type="PROSITE" id="PS50881">
    <property type="entry name" value="S5_DSRBD"/>
    <property type="match status" value="1"/>
</dbReference>
<dbReference type="InterPro" id="IPR005324">
    <property type="entry name" value="Ribosomal_uS5_C"/>
</dbReference>
<name>A0A6M3WWJ7_9FLOR</name>
<evidence type="ECO:0000256" key="3">
    <source>
        <dbReference type="ARBA" id="ARBA00022730"/>
    </source>
</evidence>
<dbReference type="AlphaFoldDB" id="A0A6M3WWJ7"/>
<keyword evidence="5 9" id="KW-0689">Ribosomal protein</keyword>
<dbReference type="GO" id="GO:1990904">
    <property type="term" value="C:ribonucleoprotein complex"/>
    <property type="evidence" value="ECO:0007669"/>
    <property type="project" value="UniProtKB-UniRule"/>
</dbReference>
<evidence type="ECO:0000256" key="1">
    <source>
        <dbReference type="ARBA" id="ARBA00002524"/>
    </source>
</evidence>
<evidence type="ECO:0000256" key="8">
    <source>
        <dbReference type="ARBA" id="ARBA00035347"/>
    </source>
</evidence>
<organism evidence="12">
    <name type="scientific">Pterocladiophila hemisphaerica</name>
    <dbReference type="NCBI Taxonomy" id="2712948"/>
    <lineage>
        <taxon>Eukaryota</taxon>
        <taxon>Rhodophyta</taxon>
        <taxon>Florideophyceae</taxon>
        <taxon>Rhodymeniophycidae</taxon>
        <taxon>Gracilariales</taxon>
        <taxon>Pterocladiophilaceae</taxon>
        <taxon>Pterocladiophila</taxon>
    </lineage>
</organism>
<dbReference type="PANTHER" id="PTHR48432:SF1">
    <property type="entry name" value="S5 DRBM DOMAIN-CONTAINING PROTEIN"/>
    <property type="match status" value="1"/>
</dbReference>
<dbReference type="EMBL" id="MT117918">
    <property type="protein sequence ID" value="QJH88441.1"/>
    <property type="molecule type" value="Genomic_DNA"/>
</dbReference>
<dbReference type="Pfam" id="PF03719">
    <property type="entry name" value="Ribosomal_S5_C"/>
    <property type="match status" value="1"/>
</dbReference>
<dbReference type="GO" id="GO:0005840">
    <property type="term" value="C:ribosome"/>
    <property type="evidence" value="ECO:0007669"/>
    <property type="project" value="UniProtKB-KW"/>
</dbReference>
<evidence type="ECO:0000256" key="9">
    <source>
        <dbReference type="PROSITE-ProRule" id="PRU00268"/>
    </source>
</evidence>
<dbReference type="InterPro" id="IPR013810">
    <property type="entry name" value="Ribosomal_uS5_N"/>
</dbReference>
<dbReference type="InterPro" id="IPR014721">
    <property type="entry name" value="Ribsml_uS5_D2-typ_fold_subgr"/>
</dbReference>
<protein>
    <recommendedName>
        <fullName evidence="8">30S ribosomal protein S5, chloroplastic</fullName>
    </recommendedName>
</protein>
<keyword evidence="12" id="KW-0150">Chloroplast</keyword>
<dbReference type="PANTHER" id="PTHR48432">
    <property type="entry name" value="S5 DRBM DOMAIN-CONTAINING PROTEIN"/>
    <property type="match status" value="1"/>
</dbReference>